<feature type="transmembrane region" description="Helical" evidence="1">
    <location>
        <begin position="71"/>
        <end position="91"/>
    </location>
</feature>
<protein>
    <submittedName>
        <fullName evidence="2">Type IV secretion system protein VirD4</fullName>
    </submittedName>
</protein>
<evidence type="ECO:0000256" key="1">
    <source>
        <dbReference type="SAM" id="Phobius"/>
    </source>
</evidence>
<evidence type="ECO:0000313" key="3">
    <source>
        <dbReference type="Proteomes" id="UP000199410"/>
    </source>
</evidence>
<keyword evidence="1" id="KW-0472">Membrane</keyword>
<accession>A0A1H9GJL7</accession>
<proteinExistence type="predicted"/>
<keyword evidence="1" id="KW-0812">Transmembrane</keyword>
<dbReference type="Proteomes" id="UP000199410">
    <property type="component" value="Unassembled WGS sequence"/>
</dbReference>
<keyword evidence="1" id="KW-1133">Transmembrane helix</keyword>
<evidence type="ECO:0000313" key="2">
    <source>
        <dbReference type="EMBL" id="SEQ50088.1"/>
    </source>
</evidence>
<dbReference type="RefSeq" id="WP_008179197.1">
    <property type="nucleotide sequence ID" value="NZ_CP189820.1"/>
</dbReference>
<gene>
    <name evidence="2" type="ORF">SAMN02787113_01829</name>
</gene>
<feature type="transmembrane region" description="Helical" evidence="1">
    <location>
        <begin position="16"/>
        <end position="38"/>
    </location>
</feature>
<organism evidence="2 3">
    <name type="scientific">Lysinibacillus fusiformis</name>
    <dbReference type="NCBI Taxonomy" id="28031"/>
    <lineage>
        <taxon>Bacteria</taxon>
        <taxon>Bacillati</taxon>
        <taxon>Bacillota</taxon>
        <taxon>Bacilli</taxon>
        <taxon>Bacillales</taxon>
        <taxon>Bacillaceae</taxon>
        <taxon>Lysinibacillus</taxon>
    </lineage>
</organism>
<dbReference type="AlphaFoldDB" id="A0A1H9GJL7"/>
<sequence length="129" mass="15253">MNETKYLQRLAQPRGLLVFSIVFWSLMFFVSNFVLAFLQSLLASFQQFQADPKSVSFSNDWRSFLEFQSNWIPFYIGFAILSTIGFVKFIYRIRLNFVDLNKGQHGTSEFEQPRIKEAIQNYPCSRKRI</sequence>
<reference evidence="2 3" key="1">
    <citation type="submission" date="2016-10" db="EMBL/GenBank/DDBJ databases">
        <authorList>
            <person name="Varghese N."/>
            <person name="Submissions S."/>
        </authorList>
    </citation>
    <scope>NUCLEOTIDE SEQUENCE [LARGE SCALE GENOMIC DNA]</scope>
    <source>
        <strain evidence="2 3">TC-13</strain>
    </source>
</reference>
<dbReference type="EMBL" id="FOEL01000005">
    <property type="protein sequence ID" value="SEQ50088.1"/>
    <property type="molecule type" value="Genomic_DNA"/>
</dbReference>
<comment type="caution">
    <text evidence="2">The sequence shown here is derived from an EMBL/GenBank/DDBJ whole genome shotgun (WGS) entry which is preliminary data.</text>
</comment>
<name>A0A1H9GJL7_9BACI</name>